<dbReference type="EMBL" id="JACHXU010000023">
    <property type="protein sequence ID" value="MBB3209382.1"/>
    <property type="molecule type" value="Genomic_DNA"/>
</dbReference>
<evidence type="ECO:0000256" key="2">
    <source>
        <dbReference type="ARBA" id="ARBA00022741"/>
    </source>
</evidence>
<dbReference type="RefSeq" id="WP_184307964.1">
    <property type="nucleotide sequence ID" value="NZ_JACHXU010000023.1"/>
</dbReference>
<dbReference type="Proteomes" id="UP000536179">
    <property type="component" value="Unassembled WGS sequence"/>
</dbReference>
<comment type="caution">
    <text evidence="6">The sequence shown here is derived from an EMBL/GenBank/DDBJ whole genome shotgun (WGS) entry which is preliminary data.</text>
</comment>
<protein>
    <submittedName>
        <fullName evidence="6">Diacylglycerol kinase family enzyme</fullName>
    </submittedName>
</protein>
<evidence type="ECO:0000259" key="5">
    <source>
        <dbReference type="PROSITE" id="PS50146"/>
    </source>
</evidence>
<dbReference type="InterPro" id="IPR050187">
    <property type="entry name" value="Lipid_Phosphate_FormReg"/>
</dbReference>
<dbReference type="InterPro" id="IPR017438">
    <property type="entry name" value="ATP-NAD_kinase_N"/>
</dbReference>
<accession>A0A7W5E3W7</accession>
<dbReference type="GO" id="GO:0005886">
    <property type="term" value="C:plasma membrane"/>
    <property type="evidence" value="ECO:0007669"/>
    <property type="project" value="TreeGrafter"/>
</dbReference>
<dbReference type="Gene3D" id="3.40.50.10330">
    <property type="entry name" value="Probable inorganic polyphosphate/atp-NAD kinase, domain 1"/>
    <property type="match status" value="1"/>
</dbReference>
<organism evidence="6 7">
    <name type="scientific">Aporhodopirellula rubra</name>
    <dbReference type="NCBI Taxonomy" id="980271"/>
    <lineage>
        <taxon>Bacteria</taxon>
        <taxon>Pseudomonadati</taxon>
        <taxon>Planctomycetota</taxon>
        <taxon>Planctomycetia</taxon>
        <taxon>Pirellulales</taxon>
        <taxon>Pirellulaceae</taxon>
        <taxon>Aporhodopirellula</taxon>
    </lineage>
</organism>
<dbReference type="InterPro" id="IPR001206">
    <property type="entry name" value="Diacylglycerol_kinase_cat_dom"/>
</dbReference>
<sequence>MSTSRNQTHEFERSDRKIREVWITASPKAGSGAGRNQIDQLVTLLRGRGIDCRVTHSIDALQKRVADEAMGTQQFAVVAAGGDGTIALVAQNLPPEIPIVPMPMGTENLLARHWEFSPIAADVAATIERGERFQMDAGLANGKLFLVMVTAGMDAEVVRGMHLTRRGHIRRWSYARPILRALSRYSYPIIRSVEDVSEDVDEDVAGDLSGGGNVGRDEQCKAVVVNGPIDACWMMAFNLPRYAAGLGIEPDATPNDGLLDVLAMRRGYLWSGLNYLARIKLGWHLLHPDVTRRRVKRMTWTAPDRVPYQVDGDYAGRLPVKIEVLPNRVTLLQPSKA</sequence>
<feature type="domain" description="DAGKc" evidence="5">
    <location>
        <begin position="16"/>
        <end position="144"/>
    </location>
</feature>
<dbReference type="GO" id="GO:0005524">
    <property type="term" value="F:ATP binding"/>
    <property type="evidence" value="ECO:0007669"/>
    <property type="project" value="UniProtKB-KW"/>
</dbReference>
<name>A0A7W5E3W7_9BACT</name>
<dbReference type="PANTHER" id="PTHR12358">
    <property type="entry name" value="SPHINGOSINE KINASE"/>
    <property type="match status" value="1"/>
</dbReference>
<keyword evidence="1" id="KW-0808">Transferase</keyword>
<dbReference type="Gene3D" id="2.60.200.40">
    <property type="match status" value="1"/>
</dbReference>
<keyword evidence="7" id="KW-1185">Reference proteome</keyword>
<gene>
    <name evidence="6" type="ORF">FHS27_005222</name>
</gene>
<evidence type="ECO:0000256" key="3">
    <source>
        <dbReference type="ARBA" id="ARBA00022777"/>
    </source>
</evidence>
<evidence type="ECO:0000313" key="6">
    <source>
        <dbReference type="EMBL" id="MBB3209382.1"/>
    </source>
</evidence>
<evidence type="ECO:0000256" key="4">
    <source>
        <dbReference type="ARBA" id="ARBA00022840"/>
    </source>
</evidence>
<keyword evidence="3 6" id="KW-0418">Kinase</keyword>
<dbReference type="PROSITE" id="PS50146">
    <property type="entry name" value="DAGK"/>
    <property type="match status" value="1"/>
</dbReference>
<dbReference type="AlphaFoldDB" id="A0A7W5E3W7"/>
<dbReference type="InterPro" id="IPR016064">
    <property type="entry name" value="NAD/diacylglycerol_kinase_sf"/>
</dbReference>
<dbReference type="PANTHER" id="PTHR12358:SF106">
    <property type="entry name" value="LIPID KINASE YEGS"/>
    <property type="match status" value="1"/>
</dbReference>
<dbReference type="SUPFAM" id="SSF111331">
    <property type="entry name" value="NAD kinase/diacylglycerol kinase-like"/>
    <property type="match status" value="1"/>
</dbReference>
<dbReference type="GO" id="GO:0016301">
    <property type="term" value="F:kinase activity"/>
    <property type="evidence" value="ECO:0007669"/>
    <property type="project" value="UniProtKB-KW"/>
</dbReference>
<reference evidence="6 7" key="1">
    <citation type="submission" date="2020-08" db="EMBL/GenBank/DDBJ databases">
        <title>Genomic Encyclopedia of Type Strains, Phase III (KMG-III): the genomes of soil and plant-associated and newly described type strains.</title>
        <authorList>
            <person name="Whitman W."/>
        </authorList>
    </citation>
    <scope>NUCLEOTIDE SEQUENCE [LARGE SCALE GENOMIC DNA]</scope>
    <source>
        <strain evidence="6 7">CECT 8075</strain>
    </source>
</reference>
<dbReference type="Pfam" id="PF19279">
    <property type="entry name" value="YegS_C"/>
    <property type="match status" value="1"/>
</dbReference>
<evidence type="ECO:0000313" key="7">
    <source>
        <dbReference type="Proteomes" id="UP000536179"/>
    </source>
</evidence>
<dbReference type="InterPro" id="IPR045540">
    <property type="entry name" value="YegS/DAGK_C"/>
</dbReference>
<keyword evidence="2" id="KW-0547">Nucleotide-binding</keyword>
<dbReference type="Pfam" id="PF00781">
    <property type="entry name" value="DAGK_cat"/>
    <property type="match status" value="1"/>
</dbReference>
<proteinExistence type="predicted"/>
<evidence type="ECO:0000256" key="1">
    <source>
        <dbReference type="ARBA" id="ARBA00022679"/>
    </source>
</evidence>
<keyword evidence="4" id="KW-0067">ATP-binding</keyword>